<dbReference type="RefSeq" id="WP_183820799.1">
    <property type="nucleotide sequence ID" value="NZ_JACIGW010000001.1"/>
</dbReference>
<keyword evidence="10" id="KW-1185">Reference proteome</keyword>
<feature type="domain" description="Carbohydrate kinase FGGY C-terminal" evidence="5">
    <location>
        <begin position="279"/>
        <end position="486"/>
    </location>
</feature>
<dbReference type="Pfam" id="PF00370">
    <property type="entry name" value="FGGY_N"/>
    <property type="match status" value="1"/>
</dbReference>
<evidence type="ECO:0000313" key="9">
    <source>
        <dbReference type="Proteomes" id="UP000520770"/>
    </source>
</evidence>
<protein>
    <submittedName>
        <fullName evidence="8">FGGY-family pentulose kinase</fullName>
    </submittedName>
</protein>
<evidence type="ECO:0000259" key="4">
    <source>
        <dbReference type="Pfam" id="PF00370"/>
    </source>
</evidence>
<dbReference type="InterPro" id="IPR018484">
    <property type="entry name" value="FGGY_N"/>
</dbReference>
<dbReference type="EMBL" id="JACIGW010000001">
    <property type="protein sequence ID" value="MBB4346341.1"/>
    <property type="molecule type" value="Genomic_DNA"/>
</dbReference>
<comment type="caution">
    <text evidence="8">The sequence shown here is derived from an EMBL/GenBank/DDBJ whole genome shotgun (WGS) entry which is preliminary data.</text>
</comment>
<dbReference type="Gene3D" id="3.30.420.40">
    <property type="match status" value="1"/>
</dbReference>
<evidence type="ECO:0000256" key="1">
    <source>
        <dbReference type="ARBA" id="ARBA00009156"/>
    </source>
</evidence>
<evidence type="ECO:0000259" key="5">
    <source>
        <dbReference type="Pfam" id="PF02782"/>
    </source>
</evidence>
<dbReference type="Proteomes" id="UP000576087">
    <property type="component" value="Unassembled WGS sequence"/>
</dbReference>
<dbReference type="GO" id="GO:0005737">
    <property type="term" value="C:cytoplasm"/>
    <property type="evidence" value="ECO:0007669"/>
    <property type="project" value="TreeGrafter"/>
</dbReference>
<evidence type="ECO:0000256" key="3">
    <source>
        <dbReference type="ARBA" id="ARBA00022777"/>
    </source>
</evidence>
<evidence type="ECO:0000313" key="7">
    <source>
        <dbReference type="EMBL" id="MBB4411265.1"/>
    </source>
</evidence>
<dbReference type="Pfam" id="PF02782">
    <property type="entry name" value="FGGY_C"/>
    <property type="match status" value="1"/>
</dbReference>
<sequence>MTHFIGIDVGTGSARAGIFDQRGTLLAAHSQAIATEKPKPDFVNQSSRDIWAAISACVKAAMSDAGFVASDIAGIGFDATCSLVVVDEMGGPVTVSPGGDDDWNIIVWMDHRAIGDADQINALKSPVLDYVGGVISPEMETPKLRWLKREMPQSFARAHAFFDLPDWLVHKATGEDIRSLCSTVCKWTYLGQNGTKGEGWDKAYFESAGIAELGADNFRAIGNRFAAPGDRVGSLSDAAAADLGLAPGTAVAASLIDAYSGALGTMGVDLGDGALDERLALIAGTSSCHITVSEKPAFVPGVWGPYFSVLLPGLWANEAGQSAAGALIDRVIEGHAAIQQAREIAKAEGISVFALFDRRLEVMADDGETATLTKSRHVQPDFHGNRSPLADPLRKGGITGLSLDRGLDDLALDYLATLQALAYGTRHIIAEMRANGVTVDTLVVSGGLAQNRLFLREHADATGCAIVVPDQREPVLVGSAMLGAVASGHYADLPAAMRAMSGPGSRISPRGGEIATYHDRKYRVFRRMQEDFVAYAALMAGTDH</sequence>
<dbReference type="Proteomes" id="UP000524535">
    <property type="component" value="Unassembled WGS sequence"/>
</dbReference>
<dbReference type="InterPro" id="IPR018485">
    <property type="entry name" value="FGGY_C"/>
</dbReference>
<dbReference type="Proteomes" id="UP000520770">
    <property type="component" value="Unassembled WGS sequence"/>
</dbReference>
<dbReference type="InterPro" id="IPR006003">
    <property type="entry name" value="FGGY_RbtK-like"/>
</dbReference>
<evidence type="ECO:0000313" key="10">
    <source>
        <dbReference type="Proteomes" id="UP000524535"/>
    </source>
</evidence>
<proteinExistence type="inferred from homology"/>
<evidence type="ECO:0000256" key="2">
    <source>
        <dbReference type="ARBA" id="ARBA00022679"/>
    </source>
</evidence>
<dbReference type="AlphaFoldDB" id="A0A7W6UYM2"/>
<keyword evidence="3 8" id="KW-0418">Kinase</keyword>
<feature type="domain" description="Carbohydrate kinase FGGY N-terminal" evidence="4">
    <location>
        <begin position="5"/>
        <end position="264"/>
    </location>
</feature>
<accession>A0A7W6UYM2</accession>
<dbReference type="EMBL" id="JACIGY010000001">
    <property type="protein sequence ID" value="MBB4411265.1"/>
    <property type="molecule type" value="Genomic_DNA"/>
</dbReference>
<dbReference type="InterPro" id="IPR043129">
    <property type="entry name" value="ATPase_NBD"/>
</dbReference>
<dbReference type="PIRSF" id="PIRSF000538">
    <property type="entry name" value="GlpK"/>
    <property type="match status" value="1"/>
</dbReference>
<comment type="similarity">
    <text evidence="1">Belongs to the FGGY kinase family.</text>
</comment>
<dbReference type="EMBL" id="JACIHM010000001">
    <property type="protein sequence ID" value="MBB4445954.1"/>
    <property type="molecule type" value="Genomic_DNA"/>
</dbReference>
<dbReference type="SUPFAM" id="SSF53067">
    <property type="entry name" value="Actin-like ATPase domain"/>
    <property type="match status" value="2"/>
</dbReference>
<reference evidence="9 10" key="1">
    <citation type="submission" date="2020-08" db="EMBL/GenBank/DDBJ databases">
        <title>Genomic Encyclopedia of Type Strains, Phase IV (KMG-V): Genome sequencing to study the core and pangenomes of soil and plant-associated prokaryotes.</title>
        <authorList>
            <person name="Whitman W."/>
        </authorList>
    </citation>
    <scope>NUCLEOTIDE SEQUENCE [LARGE SCALE GENOMIC DNA]</scope>
    <source>
        <strain evidence="7 10">SEMIA 444</strain>
        <strain evidence="6 9">SEMIA 448</strain>
        <strain evidence="8 11">SEMIA 452</strain>
    </source>
</reference>
<dbReference type="PANTHER" id="PTHR43435:SF4">
    <property type="entry name" value="FGGY CARBOHYDRATE KINASE DOMAIN-CONTAINING PROTEIN"/>
    <property type="match status" value="1"/>
</dbReference>
<organism evidence="8 11">
    <name type="scientific">Aliirhizobium cellulosilyticum</name>
    <dbReference type="NCBI Taxonomy" id="393664"/>
    <lineage>
        <taxon>Bacteria</taxon>
        <taxon>Pseudomonadati</taxon>
        <taxon>Pseudomonadota</taxon>
        <taxon>Alphaproteobacteria</taxon>
        <taxon>Hyphomicrobiales</taxon>
        <taxon>Rhizobiaceae</taxon>
        <taxon>Aliirhizobium</taxon>
    </lineage>
</organism>
<keyword evidence="2" id="KW-0808">Transferase</keyword>
<evidence type="ECO:0000313" key="8">
    <source>
        <dbReference type="EMBL" id="MBB4445954.1"/>
    </source>
</evidence>
<dbReference type="Gene3D" id="1.20.58.2240">
    <property type="match status" value="1"/>
</dbReference>
<dbReference type="NCBIfam" id="TIGR01315">
    <property type="entry name" value="5C_CHO_kinase"/>
    <property type="match status" value="1"/>
</dbReference>
<evidence type="ECO:0000313" key="11">
    <source>
        <dbReference type="Proteomes" id="UP000576087"/>
    </source>
</evidence>
<dbReference type="InterPro" id="IPR000577">
    <property type="entry name" value="Carb_kinase_FGGY"/>
</dbReference>
<gene>
    <name evidence="7" type="ORF">GGE31_001736</name>
    <name evidence="6" type="ORF">GGE33_000049</name>
    <name evidence="8" type="ORF">GGE35_001736</name>
</gene>
<dbReference type="GO" id="GO:0019321">
    <property type="term" value="P:pentose metabolic process"/>
    <property type="evidence" value="ECO:0007669"/>
    <property type="project" value="TreeGrafter"/>
</dbReference>
<name>A0A7W6UYM2_9HYPH</name>
<dbReference type="PANTHER" id="PTHR43435">
    <property type="entry name" value="RIBULOKINASE"/>
    <property type="match status" value="1"/>
</dbReference>
<dbReference type="GO" id="GO:0019150">
    <property type="term" value="F:D-ribulokinase activity"/>
    <property type="evidence" value="ECO:0007669"/>
    <property type="project" value="TreeGrafter"/>
</dbReference>
<dbReference type="CDD" id="cd07782">
    <property type="entry name" value="ASKHA_NBD_FGGY_D-RBK"/>
    <property type="match status" value="1"/>
</dbReference>
<evidence type="ECO:0000313" key="6">
    <source>
        <dbReference type="EMBL" id="MBB4346341.1"/>
    </source>
</evidence>